<proteinExistence type="predicted"/>
<keyword evidence="2" id="KW-1133">Transmembrane helix</keyword>
<feature type="transmembrane region" description="Helical" evidence="2">
    <location>
        <begin position="207"/>
        <end position="225"/>
    </location>
</feature>
<organism evidence="3 4">
    <name type="scientific">Paenibacillus beijingensis</name>
    <dbReference type="NCBI Taxonomy" id="1126833"/>
    <lineage>
        <taxon>Bacteria</taxon>
        <taxon>Bacillati</taxon>
        <taxon>Bacillota</taxon>
        <taxon>Bacilli</taxon>
        <taxon>Bacillales</taxon>
        <taxon>Paenibacillaceae</taxon>
        <taxon>Paenibacillus</taxon>
    </lineage>
</organism>
<dbReference type="PATRIC" id="fig|1126833.4.peg.1111"/>
<sequence length="275" mass="30465">MKPASSPKSPLLPKSPTMPKSSSKKSASMKYLFRHELGKYYYHLFNSDSSGRRWKWIYASVFAALVLITVTILGYRGNFKPEWLLFASYGFPFAAYGLGWQSIKREIERNTIGWWITLPYSRSKLLGAKYAATTLYIFALYFVYYAAVLLLAGYHVLLFGGAGGIFTDLLLGSRFFVLVIIGAIPFMVAFGVFMGCVLISKLKPLSPILWVFVGLSGNVFSWLSVLMFNGNVADFTAVPKPLSVVAYLLAAWALSALLIAASAATLNRLLVLKQS</sequence>
<evidence type="ECO:0000313" key="4">
    <source>
        <dbReference type="Proteomes" id="UP000032633"/>
    </source>
</evidence>
<keyword evidence="2" id="KW-0472">Membrane</keyword>
<protein>
    <submittedName>
        <fullName evidence="3">Uncharacterized protein</fullName>
    </submittedName>
</protein>
<keyword evidence="2" id="KW-0812">Transmembrane</keyword>
<dbReference type="EMBL" id="CP011058">
    <property type="protein sequence ID" value="AJY74080.1"/>
    <property type="molecule type" value="Genomic_DNA"/>
</dbReference>
<name>A0A0D5NG09_9BACL</name>
<dbReference type="STRING" id="1126833.VN24_05020"/>
<feature type="transmembrane region" description="Helical" evidence="2">
    <location>
        <begin position="245"/>
        <end position="266"/>
    </location>
</feature>
<feature type="region of interest" description="Disordered" evidence="1">
    <location>
        <begin position="1"/>
        <end position="23"/>
    </location>
</feature>
<dbReference type="GO" id="GO:0005886">
    <property type="term" value="C:plasma membrane"/>
    <property type="evidence" value="ECO:0007669"/>
    <property type="project" value="UniProtKB-SubCell"/>
</dbReference>
<evidence type="ECO:0000256" key="1">
    <source>
        <dbReference type="SAM" id="MobiDB-lite"/>
    </source>
</evidence>
<dbReference type="Proteomes" id="UP000032633">
    <property type="component" value="Chromosome"/>
</dbReference>
<accession>A0A0D5NG09</accession>
<feature type="transmembrane region" description="Helical" evidence="2">
    <location>
        <begin position="56"/>
        <end position="77"/>
    </location>
</feature>
<dbReference type="Pfam" id="PF12679">
    <property type="entry name" value="ABC2_membrane_2"/>
    <property type="match status" value="1"/>
</dbReference>
<dbReference type="AlphaFoldDB" id="A0A0D5NG09"/>
<dbReference type="GO" id="GO:0140359">
    <property type="term" value="F:ABC-type transporter activity"/>
    <property type="evidence" value="ECO:0007669"/>
    <property type="project" value="InterPro"/>
</dbReference>
<feature type="transmembrane region" description="Helical" evidence="2">
    <location>
        <begin position="130"/>
        <end position="155"/>
    </location>
</feature>
<dbReference type="HOGENOM" id="CLU_1011361_0_0_9"/>
<reference evidence="3 4" key="1">
    <citation type="journal article" date="2015" name="J. Biotechnol.">
        <title>Complete genome sequence of Paenibacillus beijingensis 7188(T) (=DSM 24997(T)), a novel rhizobacterium from jujube garden soil.</title>
        <authorList>
            <person name="Kwak Y."/>
            <person name="Shin J.H."/>
        </authorList>
    </citation>
    <scope>NUCLEOTIDE SEQUENCE [LARGE SCALE GENOMIC DNA]</scope>
    <source>
        <strain evidence="3 4">DSM 24997</strain>
    </source>
</reference>
<evidence type="ECO:0000256" key="2">
    <source>
        <dbReference type="SAM" id="Phobius"/>
    </source>
</evidence>
<feature type="transmembrane region" description="Helical" evidence="2">
    <location>
        <begin position="175"/>
        <end position="200"/>
    </location>
</feature>
<reference evidence="4" key="2">
    <citation type="submission" date="2015-03" db="EMBL/GenBank/DDBJ databases">
        <title>Genome sequence of Paenibacillus beijingensis strain DSM 24997T.</title>
        <authorList>
            <person name="Kwak Y."/>
            <person name="Shin J.-H."/>
        </authorList>
    </citation>
    <scope>NUCLEOTIDE SEQUENCE [LARGE SCALE GENOMIC DNA]</scope>
    <source>
        <strain evidence="4">DSM 24997</strain>
    </source>
</reference>
<evidence type="ECO:0000313" key="3">
    <source>
        <dbReference type="EMBL" id="AJY74080.1"/>
    </source>
</evidence>
<gene>
    <name evidence="3" type="ORF">VN24_05020</name>
</gene>
<feature type="transmembrane region" description="Helical" evidence="2">
    <location>
        <begin position="83"/>
        <end position="100"/>
    </location>
</feature>
<keyword evidence="4" id="KW-1185">Reference proteome</keyword>
<dbReference type="KEGG" id="pbj:VN24_05020"/>